<name>A0A0A1X688_ZEUCU</name>
<dbReference type="InterPro" id="IPR026680">
    <property type="entry name" value="CCDC137"/>
</dbReference>
<dbReference type="AlphaFoldDB" id="A0A0A1X688"/>
<accession>A0A0A1X688</accession>
<feature type="compositionally biased region" description="Basic and acidic residues" evidence="1">
    <location>
        <begin position="163"/>
        <end position="176"/>
    </location>
</feature>
<evidence type="ECO:0000313" key="2">
    <source>
        <dbReference type="EMBL" id="JAD06193.1"/>
    </source>
</evidence>
<evidence type="ECO:0000256" key="1">
    <source>
        <dbReference type="SAM" id="MobiDB-lite"/>
    </source>
</evidence>
<feature type="region of interest" description="Disordered" evidence="1">
    <location>
        <begin position="1"/>
        <end position="41"/>
    </location>
</feature>
<dbReference type="GO" id="GO:0005634">
    <property type="term" value="C:nucleus"/>
    <property type="evidence" value="ECO:0007669"/>
    <property type="project" value="TreeGrafter"/>
</dbReference>
<organism evidence="2">
    <name type="scientific">Zeugodacus cucurbitae</name>
    <name type="common">Melon fruit fly</name>
    <name type="synonym">Bactrocera cucurbitae</name>
    <dbReference type="NCBI Taxonomy" id="28588"/>
    <lineage>
        <taxon>Eukaryota</taxon>
        <taxon>Metazoa</taxon>
        <taxon>Ecdysozoa</taxon>
        <taxon>Arthropoda</taxon>
        <taxon>Hexapoda</taxon>
        <taxon>Insecta</taxon>
        <taxon>Pterygota</taxon>
        <taxon>Neoptera</taxon>
        <taxon>Endopterygota</taxon>
        <taxon>Diptera</taxon>
        <taxon>Brachycera</taxon>
        <taxon>Muscomorpha</taxon>
        <taxon>Tephritoidea</taxon>
        <taxon>Tephritidae</taxon>
        <taxon>Zeugodacus</taxon>
        <taxon>Zeugodacus</taxon>
    </lineage>
</organism>
<protein>
    <submittedName>
        <fullName evidence="2">Coiled-coil domain-containing protein 137</fullName>
    </submittedName>
</protein>
<dbReference type="PANTHER" id="PTHR21838">
    <property type="entry name" value="COILED-COIL DOMAIN-CONTAINING PROTEIN 137"/>
    <property type="match status" value="1"/>
</dbReference>
<feature type="compositionally biased region" description="Basic residues" evidence="1">
    <location>
        <begin position="1"/>
        <end position="14"/>
    </location>
</feature>
<reference evidence="2" key="1">
    <citation type="submission" date="2014-11" db="EMBL/GenBank/DDBJ databases">
        <authorList>
            <person name="Geib S."/>
        </authorList>
    </citation>
    <scope>NUCLEOTIDE SEQUENCE</scope>
</reference>
<sequence>MVRKRKIPARKHHGVRDPLKQLEEKEKKLRKVTNNPPERDTQQVSFKFAQFKKLVEDTKAGKKIKRIHKGREDLPKDKLANSKKIGNIQQLKEETDEDYLKRVNRITSQSLREAQYEAKYGVNVIRNAKTGEISITKKPKNEIDELIKEKQKNKGKGKISKTKGKEKAGKPLDPETAKELIKQAIKEDKEEKSQENKDLEEYKHDTVRFGEIVHAPPTLTTLPRRAEKSETVPRPGKKSNLLLKTLLSNTKCDNVQIESKSKPVSSKVEKVILSGKRKKLPMATRKMIEDEQNKFIEIYRNMKKKTSNDILIIRLRITV</sequence>
<feature type="compositionally biased region" description="Basic and acidic residues" evidence="1">
    <location>
        <begin position="15"/>
        <end position="27"/>
    </location>
</feature>
<dbReference type="EMBL" id="GBXI01008099">
    <property type="protein sequence ID" value="JAD06193.1"/>
    <property type="molecule type" value="Transcribed_RNA"/>
</dbReference>
<gene>
    <name evidence="2" type="primary">CCDC137_0</name>
    <name evidence="2" type="ORF">g.13789</name>
</gene>
<feature type="compositionally biased region" description="Basic residues" evidence="1">
    <location>
        <begin position="153"/>
        <end position="162"/>
    </location>
</feature>
<feature type="region of interest" description="Disordered" evidence="1">
    <location>
        <begin position="146"/>
        <end position="176"/>
    </location>
</feature>
<dbReference type="PANTHER" id="PTHR21838:SF2">
    <property type="entry name" value="COILED-COIL DOMAIN-CONTAINING PROTEIN 137"/>
    <property type="match status" value="1"/>
</dbReference>
<proteinExistence type="predicted"/>
<reference evidence="2" key="2">
    <citation type="journal article" date="2015" name="Gigascience">
        <title>Reconstructing a comprehensive transcriptome assembly of a white-pupal translocated strain of the pest fruit fly Bactrocera cucurbitae.</title>
        <authorList>
            <person name="Sim S.B."/>
            <person name="Calla B."/>
            <person name="Hall B."/>
            <person name="DeRego T."/>
            <person name="Geib S.M."/>
        </authorList>
    </citation>
    <scope>NUCLEOTIDE SEQUENCE</scope>
</reference>